<accession>A0A9D2ED57</accession>
<comment type="caution">
    <text evidence="5">The sequence shown here is derived from an EMBL/GenBank/DDBJ whole genome shotgun (WGS) entry which is preliminary data.</text>
</comment>
<dbReference type="InterPro" id="IPR002938">
    <property type="entry name" value="FAD-bd"/>
</dbReference>
<evidence type="ECO:0000259" key="4">
    <source>
        <dbReference type="Pfam" id="PF01494"/>
    </source>
</evidence>
<evidence type="ECO:0000256" key="3">
    <source>
        <dbReference type="ARBA" id="ARBA00022827"/>
    </source>
</evidence>
<dbReference type="GO" id="GO:0016709">
    <property type="term" value="F:oxidoreductase activity, acting on paired donors, with incorporation or reduction of molecular oxygen, NAD(P)H as one donor, and incorporation of one atom of oxygen"/>
    <property type="evidence" value="ECO:0007669"/>
    <property type="project" value="UniProtKB-ARBA"/>
</dbReference>
<name>A0A9D2ED57_9MICO</name>
<dbReference type="Gene3D" id="3.40.30.120">
    <property type="match status" value="1"/>
</dbReference>
<dbReference type="GO" id="GO:0071949">
    <property type="term" value="F:FAD binding"/>
    <property type="evidence" value="ECO:0007669"/>
    <property type="project" value="InterPro"/>
</dbReference>
<protein>
    <submittedName>
        <fullName evidence="5">FAD-dependent monooxygenase</fullName>
    </submittedName>
</protein>
<evidence type="ECO:0000313" key="6">
    <source>
        <dbReference type="Proteomes" id="UP000824037"/>
    </source>
</evidence>
<keyword evidence="2" id="KW-0285">Flavoprotein</keyword>
<comment type="cofactor">
    <cofactor evidence="1">
        <name>FAD</name>
        <dbReference type="ChEBI" id="CHEBI:57692"/>
    </cofactor>
</comment>
<dbReference type="InterPro" id="IPR050641">
    <property type="entry name" value="RIFMO-like"/>
</dbReference>
<keyword evidence="5" id="KW-0503">Monooxygenase</keyword>
<evidence type="ECO:0000256" key="1">
    <source>
        <dbReference type="ARBA" id="ARBA00001974"/>
    </source>
</evidence>
<reference evidence="5" key="2">
    <citation type="submission" date="2021-04" db="EMBL/GenBank/DDBJ databases">
        <authorList>
            <person name="Gilroy R."/>
        </authorList>
    </citation>
    <scope>NUCLEOTIDE SEQUENCE</scope>
    <source>
        <strain evidence="5">ChiGjej4B4-7305</strain>
    </source>
</reference>
<dbReference type="AlphaFoldDB" id="A0A9D2ED57"/>
<dbReference type="Gene3D" id="3.30.70.2450">
    <property type="match status" value="1"/>
</dbReference>
<proteinExistence type="predicted"/>
<dbReference type="Gene3D" id="3.50.50.60">
    <property type="entry name" value="FAD/NAD(P)-binding domain"/>
    <property type="match status" value="1"/>
</dbReference>
<keyword evidence="5" id="KW-0560">Oxidoreductase</keyword>
<gene>
    <name evidence="5" type="ORF">H9815_05455</name>
</gene>
<reference evidence="5" key="1">
    <citation type="journal article" date="2021" name="PeerJ">
        <title>Extensive microbial diversity within the chicken gut microbiome revealed by metagenomics and culture.</title>
        <authorList>
            <person name="Gilroy R."/>
            <person name="Ravi A."/>
            <person name="Getino M."/>
            <person name="Pursley I."/>
            <person name="Horton D.L."/>
            <person name="Alikhan N.F."/>
            <person name="Baker D."/>
            <person name="Gharbi K."/>
            <person name="Hall N."/>
            <person name="Watson M."/>
            <person name="Adriaenssens E.M."/>
            <person name="Foster-Nyarko E."/>
            <person name="Jarju S."/>
            <person name="Secka A."/>
            <person name="Antonio M."/>
            <person name="Oren A."/>
            <person name="Chaudhuri R.R."/>
            <person name="La Ragione R."/>
            <person name="Hildebrand F."/>
            <person name="Pallen M.J."/>
        </authorList>
    </citation>
    <scope>NUCLEOTIDE SEQUENCE</scope>
    <source>
        <strain evidence="5">ChiGjej4B4-7305</strain>
    </source>
</reference>
<dbReference type="Proteomes" id="UP000824037">
    <property type="component" value="Unassembled WGS sequence"/>
</dbReference>
<feature type="domain" description="FAD-binding" evidence="4">
    <location>
        <begin position="7"/>
        <end position="341"/>
    </location>
</feature>
<dbReference type="SUPFAM" id="SSF51905">
    <property type="entry name" value="FAD/NAD(P)-binding domain"/>
    <property type="match status" value="1"/>
</dbReference>
<dbReference type="PANTHER" id="PTHR43004:SF19">
    <property type="entry name" value="BINDING MONOOXYGENASE, PUTATIVE (JCVI)-RELATED"/>
    <property type="match status" value="1"/>
</dbReference>
<dbReference type="PRINTS" id="PR00420">
    <property type="entry name" value="RNGMNOXGNASE"/>
</dbReference>
<evidence type="ECO:0000313" key="5">
    <source>
        <dbReference type="EMBL" id="HIZ35202.1"/>
    </source>
</evidence>
<sequence>MSNTQPDTTALVVGGGPTGMVAALVLATNGVPCRILERRTGPSRTSRALGLQARSMELLEQFGIAAQVEQVAYRLSGASMMRGDRELVRLPWIPPASRFPYTYVLPQAGLEDLLRRRLAELGIAVETGAELSSLTQDSAGVQARLTDGRTVSTSWLIGADGARSRVRDELGIDFPGDDTGETYYLADAVLDLTIPIGDSAMWLGPEGPVMLMRLPGEEGLWRIFADVTDTARTGTLPELTGEVLTNLLRERGPSDVRISRIDWTSTFHSRLRLAEAYRRGRAFLAGDAAHVFPPFGGQGMNLGIQDAVNLGWRLAAVIRGADDELLEGYEAERRPVATATIADVDARRRTYALRHPLARRLRDLALRLGGRSRAAAARGSLANSQLATSYRTRRRPLARGPQVGDRAPDARYAGGRLHEQFGVDHATMLLFEDASGGKVSRAHLRTLPVDERTDPDGTVRAAYRRRTGYVLIRPDGYIDGVGPADRGSTASRS</sequence>
<dbReference type="InterPro" id="IPR036188">
    <property type="entry name" value="FAD/NAD-bd_sf"/>
</dbReference>
<dbReference type="Pfam" id="PF01494">
    <property type="entry name" value="FAD_binding_3"/>
    <property type="match status" value="1"/>
</dbReference>
<keyword evidence="3" id="KW-0274">FAD</keyword>
<organism evidence="5 6">
    <name type="scientific">Candidatus Ruania gallistercoris</name>
    <dbReference type="NCBI Taxonomy" id="2838746"/>
    <lineage>
        <taxon>Bacteria</taxon>
        <taxon>Bacillati</taxon>
        <taxon>Actinomycetota</taxon>
        <taxon>Actinomycetes</taxon>
        <taxon>Micrococcales</taxon>
        <taxon>Ruaniaceae</taxon>
        <taxon>Ruania</taxon>
    </lineage>
</organism>
<evidence type="ECO:0000256" key="2">
    <source>
        <dbReference type="ARBA" id="ARBA00022630"/>
    </source>
</evidence>
<dbReference type="PANTHER" id="PTHR43004">
    <property type="entry name" value="TRK SYSTEM POTASSIUM UPTAKE PROTEIN"/>
    <property type="match status" value="1"/>
</dbReference>
<dbReference type="EMBL" id="DXBY01000085">
    <property type="protein sequence ID" value="HIZ35202.1"/>
    <property type="molecule type" value="Genomic_DNA"/>
</dbReference>